<proteinExistence type="predicted"/>
<dbReference type="CDD" id="cd12148">
    <property type="entry name" value="fungal_TF_MHR"/>
    <property type="match status" value="1"/>
</dbReference>
<dbReference type="PANTHER" id="PTHR31001">
    <property type="entry name" value="UNCHARACTERIZED TRANSCRIPTIONAL REGULATORY PROTEIN"/>
    <property type="match status" value="1"/>
</dbReference>
<protein>
    <submittedName>
        <fullName evidence="6">Fungal-specific transcription factor domain-containing protein</fullName>
    </submittedName>
</protein>
<evidence type="ECO:0000256" key="1">
    <source>
        <dbReference type="ARBA" id="ARBA00004123"/>
    </source>
</evidence>
<dbReference type="InterPro" id="IPR050613">
    <property type="entry name" value="Sec_Metabolite_Reg"/>
</dbReference>
<dbReference type="Gene3D" id="4.10.240.10">
    <property type="entry name" value="Zn(2)-C6 fungal-type DNA-binding domain"/>
    <property type="match status" value="1"/>
</dbReference>
<dbReference type="GO" id="GO:0000981">
    <property type="term" value="F:DNA-binding transcription factor activity, RNA polymerase II-specific"/>
    <property type="evidence" value="ECO:0007669"/>
    <property type="project" value="InterPro"/>
</dbReference>
<gene>
    <name evidence="6" type="ORF">EDB81DRAFT_67595</name>
</gene>
<dbReference type="Pfam" id="PF00172">
    <property type="entry name" value="Zn_clus"/>
    <property type="match status" value="1"/>
</dbReference>
<dbReference type="InterPro" id="IPR036864">
    <property type="entry name" value="Zn2-C6_fun-type_DNA-bd_sf"/>
</dbReference>
<dbReference type="SMART" id="SM00906">
    <property type="entry name" value="Fungal_trans"/>
    <property type="match status" value="1"/>
</dbReference>
<feature type="region of interest" description="Disordered" evidence="4">
    <location>
        <begin position="49"/>
        <end position="71"/>
    </location>
</feature>
<dbReference type="PANTHER" id="PTHR31001:SF50">
    <property type="entry name" value="ZN(II)2CYS6 TRANSCRIPTION FACTOR (EUROFUNG)"/>
    <property type="match status" value="1"/>
</dbReference>
<evidence type="ECO:0000256" key="2">
    <source>
        <dbReference type="ARBA" id="ARBA00022723"/>
    </source>
</evidence>
<comment type="caution">
    <text evidence="6">The sequence shown here is derived from an EMBL/GenBank/DDBJ whole genome shotgun (WGS) entry which is preliminary data.</text>
</comment>
<feature type="compositionally biased region" description="Polar residues" evidence="4">
    <location>
        <begin position="119"/>
        <end position="139"/>
    </location>
</feature>
<feature type="compositionally biased region" description="Low complexity" evidence="4">
    <location>
        <begin position="106"/>
        <end position="118"/>
    </location>
</feature>
<sequence>MSTEGPANSDASLKIWSCVICRRRKVRCDRKDPCSNCLRASIDCHYPVTGRIPRRSRDPSASKSPAQKQSELLSRLRRLEAVVTELSAQVEEPHNGQDANLAVGQSKPSLSVSGSMSSPDTTQSEARSVGQSLTSSNGDALSANIPPGSEFDEEFGQLVVGKGGGLHVGNRFWSVFCDEVDNILQAVHDVTSYDESNDSTIPGTESSGVPSNQGFIFGNGGSPGSLDSLNPLPSQMLFIWQTYVDNVDPFIKVLHVPSVDKIIRDMRGNFSSLGPKMEPLLFAISLAAITSMDDDAVATNFNAPKAHLVARYRLGTEQALGQADFLTTKEIVVVQAFVIYLSVLSYIGASESAWPLTGLLLRVAKSMGLHRNEMLKNNQLESELRRRLWWHVCFLDSKTERHGLLDLSISEASFNTELPSTADDTELEPTTSNLIASKTKATNMIPCLMRCEIWRVVHALQANSTSPPEVKFQIFQTAKLRIETNYLLGLRPDIPLEGYVKTMASLFFAKVELVLHRHTISANTESSGTPNRRNIMLSTLTASITIINAVNALLTEPAWARWRWQLAGHVPWHAIGVFLRQACRQSWGPESEQVWTTTKNLLDSVSDDAKKDRLWLPLMRLVQNTEAHREAEMTRWTAETLGGHAIPGLHVDQWRGKDTDGTSDSVSYPTSQLNHMVIQPQASESAHAPPLEAPAVLSSNGIAQSLENMGGLLTNPLSGLHLQSVDPTLWTPPVELYSGMSGEIDPPGPIQPGEGDLMDWDAWESTRGVDLIWDLF</sequence>
<dbReference type="InterPro" id="IPR001138">
    <property type="entry name" value="Zn2Cys6_DnaBD"/>
</dbReference>
<dbReference type="GO" id="GO:0003677">
    <property type="term" value="F:DNA binding"/>
    <property type="evidence" value="ECO:0007669"/>
    <property type="project" value="InterPro"/>
</dbReference>
<accession>A0A9P9J2J8</accession>
<evidence type="ECO:0000256" key="4">
    <source>
        <dbReference type="SAM" id="MobiDB-lite"/>
    </source>
</evidence>
<name>A0A9P9J2J8_9HYPO</name>
<dbReference type="CDD" id="cd00067">
    <property type="entry name" value="GAL4"/>
    <property type="match status" value="1"/>
</dbReference>
<dbReference type="AlphaFoldDB" id="A0A9P9J2J8"/>
<dbReference type="SUPFAM" id="SSF57701">
    <property type="entry name" value="Zn2/Cys6 DNA-binding domain"/>
    <property type="match status" value="1"/>
</dbReference>
<dbReference type="OrthoDB" id="435881at2759"/>
<feature type="region of interest" description="Disordered" evidence="4">
    <location>
        <begin position="649"/>
        <end position="668"/>
    </location>
</feature>
<comment type="subcellular location">
    <subcellularLocation>
        <location evidence="1">Nucleus</location>
    </subcellularLocation>
</comment>
<dbReference type="Pfam" id="PF04082">
    <property type="entry name" value="Fungal_trans"/>
    <property type="match status" value="1"/>
</dbReference>
<dbReference type="GO" id="GO:0008270">
    <property type="term" value="F:zinc ion binding"/>
    <property type="evidence" value="ECO:0007669"/>
    <property type="project" value="InterPro"/>
</dbReference>
<dbReference type="InterPro" id="IPR007219">
    <property type="entry name" value="XnlR_reg_dom"/>
</dbReference>
<evidence type="ECO:0000259" key="5">
    <source>
        <dbReference type="PROSITE" id="PS50048"/>
    </source>
</evidence>
<keyword evidence="2" id="KW-0479">Metal-binding</keyword>
<feature type="region of interest" description="Disordered" evidence="4">
    <location>
        <begin position="88"/>
        <end position="148"/>
    </location>
</feature>
<evidence type="ECO:0000313" key="6">
    <source>
        <dbReference type="EMBL" id="KAH7140911.1"/>
    </source>
</evidence>
<dbReference type="PROSITE" id="PS50048">
    <property type="entry name" value="ZN2_CY6_FUNGAL_2"/>
    <property type="match status" value="1"/>
</dbReference>
<dbReference type="PROSITE" id="PS00463">
    <property type="entry name" value="ZN2_CY6_FUNGAL_1"/>
    <property type="match status" value="1"/>
</dbReference>
<keyword evidence="7" id="KW-1185">Reference proteome</keyword>
<keyword evidence="3" id="KW-0539">Nucleus</keyword>
<reference evidence="6" key="1">
    <citation type="journal article" date="2021" name="Nat. Commun.">
        <title>Genetic determinants of endophytism in the Arabidopsis root mycobiome.</title>
        <authorList>
            <person name="Mesny F."/>
            <person name="Miyauchi S."/>
            <person name="Thiergart T."/>
            <person name="Pickel B."/>
            <person name="Atanasova L."/>
            <person name="Karlsson M."/>
            <person name="Huettel B."/>
            <person name="Barry K.W."/>
            <person name="Haridas S."/>
            <person name="Chen C."/>
            <person name="Bauer D."/>
            <person name="Andreopoulos W."/>
            <person name="Pangilinan J."/>
            <person name="LaButti K."/>
            <person name="Riley R."/>
            <person name="Lipzen A."/>
            <person name="Clum A."/>
            <person name="Drula E."/>
            <person name="Henrissat B."/>
            <person name="Kohler A."/>
            <person name="Grigoriev I.V."/>
            <person name="Martin F.M."/>
            <person name="Hacquard S."/>
        </authorList>
    </citation>
    <scope>NUCLEOTIDE SEQUENCE</scope>
    <source>
        <strain evidence="6">MPI-CAGE-AT-0147</strain>
    </source>
</reference>
<evidence type="ECO:0000313" key="7">
    <source>
        <dbReference type="Proteomes" id="UP000738349"/>
    </source>
</evidence>
<dbReference type="SMART" id="SM00066">
    <property type="entry name" value="GAL4"/>
    <property type="match status" value="1"/>
</dbReference>
<feature type="domain" description="Zn(2)-C6 fungal-type" evidence="5">
    <location>
        <begin position="17"/>
        <end position="46"/>
    </location>
</feature>
<dbReference type="EMBL" id="JAGMUV010000011">
    <property type="protein sequence ID" value="KAH7140911.1"/>
    <property type="molecule type" value="Genomic_DNA"/>
</dbReference>
<dbReference type="Proteomes" id="UP000738349">
    <property type="component" value="Unassembled WGS sequence"/>
</dbReference>
<dbReference type="GO" id="GO:0005634">
    <property type="term" value="C:nucleus"/>
    <property type="evidence" value="ECO:0007669"/>
    <property type="project" value="UniProtKB-SubCell"/>
</dbReference>
<evidence type="ECO:0000256" key="3">
    <source>
        <dbReference type="ARBA" id="ARBA00023242"/>
    </source>
</evidence>
<organism evidence="6 7">
    <name type="scientific">Dactylonectria macrodidyma</name>
    <dbReference type="NCBI Taxonomy" id="307937"/>
    <lineage>
        <taxon>Eukaryota</taxon>
        <taxon>Fungi</taxon>
        <taxon>Dikarya</taxon>
        <taxon>Ascomycota</taxon>
        <taxon>Pezizomycotina</taxon>
        <taxon>Sordariomycetes</taxon>
        <taxon>Hypocreomycetidae</taxon>
        <taxon>Hypocreales</taxon>
        <taxon>Nectriaceae</taxon>
        <taxon>Dactylonectria</taxon>
    </lineage>
</organism>
<dbReference type="GO" id="GO:0006351">
    <property type="term" value="P:DNA-templated transcription"/>
    <property type="evidence" value="ECO:0007669"/>
    <property type="project" value="InterPro"/>
</dbReference>